<dbReference type="EMBL" id="DWVP01000004">
    <property type="protein sequence ID" value="HJC84369.1"/>
    <property type="molecule type" value="Genomic_DNA"/>
</dbReference>
<dbReference type="Pfam" id="PF02580">
    <property type="entry name" value="Tyr_Deacylase"/>
    <property type="match status" value="1"/>
</dbReference>
<sequence>MRAVVSTVATASVVVDGEVVGHVDADRDGAGRGALLALVGAGRDDDPEAWATVARKIAELRILPSAGESWESGRDVSAQDNGAEVLVVSQFTLMGATAKGRRPSWSPAAPGEQAAEVLEKIVDDLRSRGMRVETGRFGAMMEVSSTNLGPYTLIIEA</sequence>
<dbReference type="GO" id="GO:0000049">
    <property type="term" value="F:tRNA binding"/>
    <property type="evidence" value="ECO:0007669"/>
    <property type="project" value="UniProtKB-UniRule"/>
</dbReference>
<keyword evidence="2" id="KW-0694">RNA-binding</keyword>
<dbReference type="InterPro" id="IPR023509">
    <property type="entry name" value="DTD-like_sf"/>
</dbReference>
<reference evidence="3" key="1">
    <citation type="journal article" date="2021" name="PeerJ">
        <title>Extensive microbial diversity within the chicken gut microbiome revealed by metagenomics and culture.</title>
        <authorList>
            <person name="Gilroy R."/>
            <person name="Ravi A."/>
            <person name="Getino M."/>
            <person name="Pursley I."/>
            <person name="Horton D.L."/>
            <person name="Alikhan N.F."/>
            <person name="Baker D."/>
            <person name="Gharbi K."/>
            <person name="Hall N."/>
            <person name="Watson M."/>
            <person name="Adriaenssens E.M."/>
            <person name="Foster-Nyarko E."/>
            <person name="Jarju S."/>
            <person name="Secka A."/>
            <person name="Antonio M."/>
            <person name="Oren A."/>
            <person name="Chaudhuri R.R."/>
            <person name="La Ragione R."/>
            <person name="Hildebrand F."/>
            <person name="Pallen M.J."/>
        </authorList>
    </citation>
    <scope>NUCLEOTIDE SEQUENCE</scope>
    <source>
        <strain evidence="3">ChiHjej13B12-4958</strain>
    </source>
</reference>
<organism evidence="3 4">
    <name type="scientific">Candidatus Corynebacterium faecigallinarum</name>
    <dbReference type="NCBI Taxonomy" id="2838528"/>
    <lineage>
        <taxon>Bacteria</taxon>
        <taxon>Bacillati</taxon>
        <taxon>Actinomycetota</taxon>
        <taxon>Actinomycetes</taxon>
        <taxon>Mycobacteriales</taxon>
        <taxon>Corynebacteriaceae</taxon>
        <taxon>Corynebacterium</taxon>
    </lineage>
</organism>
<comment type="function">
    <text evidence="2">An aminoacyl-tRNA editing enzyme that deacylates mischarged D-aminoacyl-tRNAs. Also deacylates mischarged glycyl-tRNA(Ala), protecting cells against glycine mischarging by AlaRS. Acts via tRNA-based rather than protein-based catalysis; rejects L-amino acids rather than detecting D-amino acids in the active site. By recycling D-aminoacyl-tRNA to D-amino acids and free tRNA molecules, this enzyme counteracts the toxicity associated with the formation of D-aminoacyl-tRNA entities in vivo and helps enforce protein L-homochirality.</text>
</comment>
<dbReference type="SUPFAM" id="SSF69500">
    <property type="entry name" value="DTD-like"/>
    <property type="match status" value="1"/>
</dbReference>
<dbReference type="GO" id="GO:0106026">
    <property type="term" value="F:Gly-tRNA(Ala) deacylase activity"/>
    <property type="evidence" value="ECO:0007669"/>
    <property type="project" value="UniProtKB-UniRule"/>
</dbReference>
<comment type="catalytic activity">
    <reaction evidence="2">
        <text>glycyl-tRNA(Ala) + H2O = tRNA(Ala) + glycine + H(+)</text>
        <dbReference type="Rhea" id="RHEA:53744"/>
        <dbReference type="Rhea" id="RHEA-COMP:9657"/>
        <dbReference type="Rhea" id="RHEA-COMP:13640"/>
        <dbReference type="ChEBI" id="CHEBI:15377"/>
        <dbReference type="ChEBI" id="CHEBI:15378"/>
        <dbReference type="ChEBI" id="CHEBI:57305"/>
        <dbReference type="ChEBI" id="CHEBI:78442"/>
        <dbReference type="ChEBI" id="CHEBI:78522"/>
    </reaction>
</comment>
<comment type="subunit">
    <text evidence="2">Homodimer.</text>
</comment>
<proteinExistence type="inferred from homology"/>
<protein>
    <recommendedName>
        <fullName evidence="2">D-aminoacyl-tRNA deacylase</fullName>
        <shortName evidence="2">DTD</shortName>
        <ecNumber evidence="2">3.1.1.96</ecNumber>
    </recommendedName>
    <alternativeName>
        <fullName evidence="2">Gly-tRNA(Ala) deacylase</fullName>
        <ecNumber evidence="2">3.1.1.-</ecNumber>
    </alternativeName>
</protein>
<dbReference type="GO" id="GO:0043908">
    <property type="term" value="F:Ser(Gly)-tRNA(Ala) hydrolase activity"/>
    <property type="evidence" value="ECO:0007669"/>
    <property type="project" value="UniProtKB-UniRule"/>
</dbReference>
<dbReference type="HAMAP" id="MF_00518">
    <property type="entry name" value="Deacylase_Dtd"/>
    <property type="match status" value="1"/>
</dbReference>
<comment type="similarity">
    <text evidence="1 2">Belongs to the DTD family.</text>
</comment>
<dbReference type="InterPro" id="IPR003732">
    <property type="entry name" value="Daa-tRNA_deacyls_DTD"/>
</dbReference>
<dbReference type="PANTHER" id="PTHR10472">
    <property type="entry name" value="D-TYROSYL-TRNA TYR DEACYLASE"/>
    <property type="match status" value="1"/>
</dbReference>
<evidence type="ECO:0000313" key="4">
    <source>
        <dbReference type="Proteomes" id="UP000823858"/>
    </source>
</evidence>
<keyword evidence="2" id="KW-0820">tRNA-binding</keyword>
<comment type="domain">
    <text evidence="2">A Gly-cisPro motif from one monomer fits into the active site of the other monomer to allow specific chiral rejection of L-amino acids.</text>
</comment>
<comment type="caution">
    <text evidence="3">The sequence shown here is derived from an EMBL/GenBank/DDBJ whole genome shotgun (WGS) entry which is preliminary data.</text>
</comment>
<dbReference type="GO" id="GO:0051500">
    <property type="term" value="F:D-tyrosyl-tRNA(Tyr) deacylase activity"/>
    <property type="evidence" value="ECO:0007669"/>
    <property type="project" value="TreeGrafter"/>
</dbReference>
<evidence type="ECO:0000256" key="1">
    <source>
        <dbReference type="ARBA" id="ARBA00009673"/>
    </source>
</evidence>
<keyword evidence="2 3" id="KW-0378">Hydrolase</keyword>
<reference evidence="3" key="2">
    <citation type="submission" date="2021-04" db="EMBL/GenBank/DDBJ databases">
        <authorList>
            <person name="Gilroy R."/>
        </authorList>
    </citation>
    <scope>NUCLEOTIDE SEQUENCE</scope>
    <source>
        <strain evidence="3">ChiHjej13B12-4958</strain>
    </source>
</reference>
<dbReference type="GO" id="GO:0019478">
    <property type="term" value="P:D-amino acid catabolic process"/>
    <property type="evidence" value="ECO:0007669"/>
    <property type="project" value="UniProtKB-UniRule"/>
</dbReference>
<evidence type="ECO:0000256" key="2">
    <source>
        <dbReference type="HAMAP-Rule" id="MF_00518"/>
    </source>
</evidence>
<comment type="subcellular location">
    <subcellularLocation>
        <location evidence="2">Cytoplasm</location>
    </subcellularLocation>
</comment>
<dbReference type="EC" id="3.1.1.96" evidence="2"/>
<evidence type="ECO:0000313" key="3">
    <source>
        <dbReference type="EMBL" id="HJC84369.1"/>
    </source>
</evidence>
<name>A0A9D2QBA8_9CORY</name>
<dbReference type="Gene3D" id="3.50.80.10">
    <property type="entry name" value="D-tyrosyl-tRNA(Tyr) deacylase"/>
    <property type="match status" value="1"/>
</dbReference>
<gene>
    <name evidence="2 3" type="primary">dtd</name>
    <name evidence="3" type="ORF">H9751_02230</name>
</gene>
<comment type="catalytic activity">
    <reaction evidence="2">
        <text>a D-aminoacyl-tRNA + H2O = a tRNA + a D-alpha-amino acid + H(+)</text>
        <dbReference type="Rhea" id="RHEA:13953"/>
        <dbReference type="Rhea" id="RHEA-COMP:10123"/>
        <dbReference type="Rhea" id="RHEA-COMP:10124"/>
        <dbReference type="ChEBI" id="CHEBI:15377"/>
        <dbReference type="ChEBI" id="CHEBI:15378"/>
        <dbReference type="ChEBI" id="CHEBI:59871"/>
        <dbReference type="ChEBI" id="CHEBI:78442"/>
        <dbReference type="ChEBI" id="CHEBI:79333"/>
        <dbReference type="EC" id="3.1.1.96"/>
    </reaction>
</comment>
<dbReference type="NCBIfam" id="TIGR00256">
    <property type="entry name" value="D-aminoacyl-tRNA deacylase"/>
    <property type="match status" value="1"/>
</dbReference>
<dbReference type="PANTHER" id="PTHR10472:SF5">
    <property type="entry name" value="D-AMINOACYL-TRNA DEACYLASE 1"/>
    <property type="match status" value="1"/>
</dbReference>
<feature type="short sequence motif" description="Gly-cisPro motif, important for rejection of L-amino acids" evidence="2">
    <location>
        <begin position="149"/>
        <end position="150"/>
    </location>
</feature>
<dbReference type="Proteomes" id="UP000823858">
    <property type="component" value="Unassembled WGS sequence"/>
</dbReference>
<dbReference type="GO" id="GO:0005737">
    <property type="term" value="C:cytoplasm"/>
    <property type="evidence" value="ECO:0007669"/>
    <property type="project" value="UniProtKB-SubCell"/>
</dbReference>
<keyword evidence="2" id="KW-0963">Cytoplasm</keyword>
<dbReference type="EC" id="3.1.1.-" evidence="2"/>
<dbReference type="AlphaFoldDB" id="A0A9D2QBA8"/>
<accession>A0A9D2QBA8</accession>